<gene>
    <name evidence="1" type="ORF">D5086_015468</name>
</gene>
<sequence length="365" mass="41046">MLRPKTRNNSCGQIKHKYWQLTWGTNVLFILLHPAHRLVDFVARKDIVTVMTEVVSNISPPPGAVATVSDAPPIHYMVKIELFSSLGKNAVETYESGVFEAGGYKWKLVLYPNGNKSNNVKDHISLYLAMVDASSLPRGWEVNVIFRLFLLDQNKDSYLVIQDAAGQERRFHGLNLQSGFDQFIKLSTFNDARYGFLLEDTCVLGAEVFVCGERSRGKGEVLSMKKDPTASKYAWKIVNFFKLDEKRQESQIFSTGDHQWKMVLYPKGKGLGMGTHLSLYLALDLATLPAGCRVYADYALRIVDQGYDRKYDWYAKSWFGASSSEDGWSTYGSLININKAQDYLVAKGICIIEAEVMVLGIGSPF</sequence>
<reference evidence="1 2" key="1">
    <citation type="journal article" date="2024" name="Plant Biotechnol. J.">
        <title>Genome and CRISPR/Cas9 system of a widespread forest tree (Populus alba) in the world.</title>
        <authorList>
            <person name="Liu Y.J."/>
            <person name="Jiang P.F."/>
            <person name="Han X.M."/>
            <person name="Li X.Y."/>
            <person name="Wang H.M."/>
            <person name="Wang Y.J."/>
            <person name="Wang X.X."/>
            <person name="Zeng Q.Y."/>
        </authorList>
    </citation>
    <scope>NUCLEOTIDE SEQUENCE [LARGE SCALE GENOMIC DNA]</scope>
    <source>
        <strain evidence="2">cv. PAL-ZL1</strain>
    </source>
</reference>
<organism evidence="1 2">
    <name type="scientific">Populus alba</name>
    <name type="common">White poplar</name>
    <dbReference type="NCBI Taxonomy" id="43335"/>
    <lineage>
        <taxon>Eukaryota</taxon>
        <taxon>Viridiplantae</taxon>
        <taxon>Streptophyta</taxon>
        <taxon>Embryophyta</taxon>
        <taxon>Tracheophyta</taxon>
        <taxon>Spermatophyta</taxon>
        <taxon>Magnoliopsida</taxon>
        <taxon>eudicotyledons</taxon>
        <taxon>Gunneridae</taxon>
        <taxon>Pentapetalae</taxon>
        <taxon>rosids</taxon>
        <taxon>fabids</taxon>
        <taxon>Malpighiales</taxon>
        <taxon>Salicaceae</taxon>
        <taxon>Saliceae</taxon>
        <taxon>Populus</taxon>
    </lineage>
</organism>
<proteinExistence type="predicted"/>
<comment type="caution">
    <text evidence="1">The sequence shown here is derived from an EMBL/GenBank/DDBJ whole genome shotgun (WGS) entry which is preliminary data.</text>
</comment>
<name>A0ACC4BSV1_POPAL</name>
<dbReference type="EMBL" id="RCHU02000008">
    <property type="protein sequence ID" value="KAL3581136.1"/>
    <property type="molecule type" value="Genomic_DNA"/>
</dbReference>
<keyword evidence="2" id="KW-1185">Reference proteome</keyword>
<evidence type="ECO:0000313" key="2">
    <source>
        <dbReference type="Proteomes" id="UP000309997"/>
    </source>
</evidence>
<evidence type="ECO:0000313" key="1">
    <source>
        <dbReference type="EMBL" id="KAL3581136.1"/>
    </source>
</evidence>
<protein>
    <submittedName>
        <fullName evidence="1">Uncharacterized protein</fullName>
    </submittedName>
</protein>
<dbReference type="Proteomes" id="UP000309997">
    <property type="component" value="Unassembled WGS sequence"/>
</dbReference>
<accession>A0ACC4BSV1</accession>